<organism evidence="1 2">
    <name type="scientific">Mangrovihabitans endophyticus</name>
    <dbReference type="NCBI Taxonomy" id="1751298"/>
    <lineage>
        <taxon>Bacteria</taxon>
        <taxon>Bacillati</taxon>
        <taxon>Actinomycetota</taxon>
        <taxon>Actinomycetes</taxon>
        <taxon>Micromonosporales</taxon>
        <taxon>Micromonosporaceae</taxon>
        <taxon>Mangrovihabitans</taxon>
    </lineage>
</organism>
<name>A0A8J3FRP9_9ACTN</name>
<reference evidence="1" key="1">
    <citation type="journal article" date="2014" name="Int. J. Syst. Evol. Microbiol.">
        <title>Complete genome sequence of Corynebacterium casei LMG S-19264T (=DSM 44701T), isolated from a smear-ripened cheese.</title>
        <authorList>
            <consortium name="US DOE Joint Genome Institute (JGI-PGF)"/>
            <person name="Walter F."/>
            <person name="Albersmeier A."/>
            <person name="Kalinowski J."/>
            <person name="Ruckert C."/>
        </authorList>
    </citation>
    <scope>NUCLEOTIDE SEQUENCE</scope>
    <source>
        <strain evidence="1">CGMCC 4.7299</strain>
    </source>
</reference>
<comment type="caution">
    <text evidence="1">The sequence shown here is derived from an EMBL/GenBank/DDBJ whole genome shotgun (WGS) entry which is preliminary data.</text>
</comment>
<sequence length="127" mass="14355">MISVPLATPAQAQGNCVAGSRAALWENVFSVQLMRTSSCTYYSKLTIDDPNWGIGSSITWKVEREEKTPYGWYVTETKSRSTYWAAGSWNTGTVEGWYPTAWEGDDKHRACYRFNSGSWSCTAWMNI</sequence>
<accession>A0A8J3FRP9</accession>
<protein>
    <submittedName>
        <fullName evidence="1">Uncharacterized protein</fullName>
    </submittedName>
</protein>
<reference evidence="1" key="2">
    <citation type="submission" date="2020-09" db="EMBL/GenBank/DDBJ databases">
        <authorList>
            <person name="Sun Q."/>
            <person name="Zhou Y."/>
        </authorList>
    </citation>
    <scope>NUCLEOTIDE SEQUENCE</scope>
    <source>
        <strain evidence="1">CGMCC 4.7299</strain>
    </source>
</reference>
<dbReference type="AlphaFoldDB" id="A0A8J3FRP9"/>
<proteinExistence type="predicted"/>
<dbReference type="Proteomes" id="UP000656042">
    <property type="component" value="Unassembled WGS sequence"/>
</dbReference>
<evidence type="ECO:0000313" key="2">
    <source>
        <dbReference type="Proteomes" id="UP000656042"/>
    </source>
</evidence>
<dbReference type="EMBL" id="BMMX01000041">
    <property type="protein sequence ID" value="GGL13471.1"/>
    <property type="molecule type" value="Genomic_DNA"/>
</dbReference>
<evidence type="ECO:0000313" key="1">
    <source>
        <dbReference type="EMBL" id="GGL13471.1"/>
    </source>
</evidence>
<keyword evidence="2" id="KW-1185">Reference proteome</keyword>
<gene>
    <name evidence="1" type="ORF">GCM10012284_55250</name>
</gene>